<dbReference type="AlphaFoldDB" id="A0A8J2XVE7"/>
<dbReference type="Pfam" id="PF04101">
    <property type="entry name" value="Glyco_tran_28_C"/>
    <property type="match status" value="1"/>
</dbReference>
<comment type="caution">
    <text evidence="2">The sequence shown here is derived from an EMBL/GenBank/DDBJ whole genome shotgun (WGS) entry which is preliminary data.</text>
</comment>
<dbReference type="RefSeq" id="WP_188934895.1">
    <property type="nucleotide sequence ID" value="NZ_BMJC01000004.1"/>
</dbReference>
<reference evidence="2" key="1">
    <citation type="journal article" date="2014" name="Int. J. Syst. Evol. Microbiol.">
        <title>Complete genome sequence of Corynebacterium casei LMG S-19264T (=DSM 44701T), isolated from a smear-ripened cheese.</title>
        <authorList>
            <consortium name="US DOE Joint Genome Institute (JGI-PGF)"/>
            <person name="Walter F."/>
            <person name="Albersmeier A."/>
            <person name="Kalinowski J."/>
            <person name="Ruckert C."/>
        </authorList>
    </citation>
    <scope>NUCLEOTIDE SEQUENCE</scope>
    <source>
        <strain evidence="2">CGMCC 1.15448</strain>
    </source>
</reference>
<accession>A0A8J2XVE7</accession>
<evidence type="ECO:0000313" key="3">
    <source>
        <dbReference type="Proteomes" id="UP000607559"/>
    </source>
</evidence>
<dbReference type="InterPro" id="IPR007235">
    <property type="entry name" value="Glyco_trans_28_C"/>
</dbReference>
<dbReference type="Proteomes" id="UP000607559">
    <property type="component" value="Unassembled WGS sequence"/>
</dbReference>
<keyword evidence="3" id="KW-1185">Reference proteome</keyword>
<keyword evidence="2" id="KW-0808">Transferase</keyword>
<dbReference type="EMBL" id="BMJC01000004">
    <property type="protein sequence ID" value="GGB11918.1"/>
    <property type="molecule type" value="Genomic_DNA"/>
</dbReference>
<evidence type="ECO:0000259" key="1">
    <source>
        <dbReference type="Pfam" id="PF04101"/>
    </source>
</evidence>
<feature type="domain" description="Glycosyl transferase family 28 C-terminal" evidence="1">
    <location>
        <begin position="211"/>
        <end position="276"/>
    </location>
</feature>
<name>A0A8J2XVE7_9BACT</name>
<evidence type="ECO:0000313" key="2">
    <source>
        <dbReference type="EMBL" id="GGB11918.1"/>
    </source>
</evidence>
<protein>
    <submittedName>
        <fullName evidence="2">Glycosyl transferase</fullName>
    </submittedName>
</protein>
<gene>
    <name evidence="2" type="ORF">GCM10011511_39370</name>
</gene>
<dbReference type="SUPFAM" id="SSF53756">
    <property type="entry name" value="UDP-Glycosyltransferase/glycogen phosphorylase"/>
    <property type="match status" value="1"/>
</dbReference>
<organism evidence="2 3">
    <name type="scientific">Puia dinghuensis</name>
    <dbReference type="NCBI Taxonomy" id="1792502"/>
    <lineage>
        <taxon>Bacteria</taxon>
        <taxon>Pseudomonadati</taxon>
        <taxon>Bacteroidota</taxon>
        <taxon>Chitinophagia</taxon>
        <taxon>Chitinophagales</taxon>
        <taxon>Chitinophagaceae</taxon>
        <taxon>Puia</taxon>
    </lineage>
</organism>
<proteinExistence type="predicted"/>
<reference evidence="2" key="2">
    <citation type="submission" date="2020-09" db="EMBL/GenBank/DDBJ databases">
        <authorList>
            <person name="Sun Q."/>
            <person name="Zhou Y."/>
        </authorList>
    </citation>
    <scope>NUCLEOTIDE SEQUENCE</scope>
    <source>
        <strain evidence="2">CGMCC 1.15448</strain>
    </source>
</reference>
<dbReference type="GO" id="GO:0016758">
    <property type="term" value="F:hexosyltransferase activity"/>
    <property type="evidence" value="ECO:0007669"/>
    <property type="project" value="InterPro"/>
</dbReference>
<dbReference type="Gene3D" id="3.40.50.2000">
    <property type="entry name" value="Glycogen Phosphorylase B"/>
    <property type="match status" value="1"/>
</dbReference>
<sequence length="317" mass="34995">MTFVELPGYSLKYDKNRALTILRIIGAIPKILIRVKQEKVWLKRFAGLEQPDLIISDNRYGLVIPGVFCVFMTHQLLIRTPFGAVTDRLLQQLNYRFIRRFSRCWVPDIAGEEALAGQLSNPARMPAISVRYIGWLSRMSGQAGAQESTDLLVLLSGPEPQRTILERRILRQAAGYSGRIVLVRGLPGGAPALRDVPAGVVVHDHLAAAELEKEMAQTRLVIARSGYSTIMDLVRMGKRALLIPTPGQTEQEYLGLYLASKGWAACVEQDEFSLAKALMMADSVSGWPVEEAAGEALRREVVSVLTQARAARSGPMA</sequence>